<evidence type="ECO:0000313" key="2">
    <source>
        <dbReference type="Proteomes" id="UP001139103"/>
    </source>
</evidence>
<comment type="caution">
    <text evidence="1">The sequence shown here is derived from an EMBL/GenBank/DDBJ whole genome shotgun (WGS) entry which is preliminary data.</text>
</comment>
<name>A0A9X1SFS8_9BACT</name>
<evidence type="ECO:0000313" key="1">
    <source>
        <dbReference type="EMBL" id="MCC9627851.1"/>
    </source>
</evidence>
<dbReference type="RefSeq" id="WP_230216589.1">
    <property type="nucleotide sequence ID" value="NZ_JAJKFT010000004.1"/>
</dbReference>
<dbReference type="AlphaFoldDB" id="A0A9X1SFS8"/>
<protein>
    <submittedName>
        <fullName evidence="1">Uncharacterized protein</fullName>
    </submittedName>
</protein>
<sequence>MESHPIAVAQVGANSVKRNGRDSSLSCLLREALRLIETENSGMAVEHVASALAGRLWSTCESGDFNLWVLGFEQASGSARIFRVGICKSAAAHGPLVESSDEKAIADGSGKAFVNSICGDLYAAFETALKSQQAADEFTFGGHWHSLAIQGPRSPAWTRRPRTGTLGIQELLEQRDLSCVSLSAASPQEDIRAQMKQMKNALSQRAQTEGGKRPRTIGGCMEHWERSRPEKNPPNWNRVFRLVAIGDEANIADADDVSDDDAVLYATHVQELTASLPSPL</sequence>
<dbReference type="Proteomes" id="UP001139103">
    <property type="component" value="Unassembled WGS sequence"/>
</dbReference>
<dbReference type="EMBL" id="JAJKFT010000004">
    <property type="protein sequence ID" value="MCC9627851.1"/>
    <property type="molecule type" value="Genomic_DNA"/>
</dbReference>
<reference evidence="1" key="1">
    <citation type="submission" date="2021-11" db="EMBL/GenBank/DDBJ databases">
        <title>Genome sequence.</title>
        <authorList>
            <person name="Sun Q."/>
        </authorList>
    </citation>
    <scope>NUCLEOTIDE SEQUENCE</scope>
    <source>
        <strain evidence="1">JC732</strain>
    </source>
</reference>
<organism evidence="1 2">
    <name type="scientific">Blastopirellula sediminis</name>
    <dbReference type="NCBI Taxonomy" id="2894196"/>
    <lineage>
        <taxon>Bacteria</taxon>
        <taxon>Pseudomonadati</taxon>
        <taxon>Planctomycetota</taxon>
        <taxon>Planctomycetia</taxon>
        <taxon>Pirellulales</taxon>
        <taxon>Pirellulaceae</taxon>
        <taxon>Blastopirellula</taxon>
    </lineage>
</organism>
<keyword evidence="2" id="KW-1185">Reference proteome</keyword>
<proteinExistence type="predicted"/>
<accession>A0A9X1SFS8</accession>
<gene>
    <name evidence="1" type="ORF">LOC68_05540</name>
</gene>